<feature type="non-terminal residue" evidence="1">
    <location>
        <position position="1"/>
    </location>
</feature>
<dbReference type="AlphaFoldDB" id="A0A1D2AFR6"/>
<sequence>FVLHIPFLAMQRITITACGRSAAAIAGAGLAGGAGLRAGAARPQPQPSPQLRHESIFVEEDADGWDVVWNPVSRQEVTQALQDFAVAGGVGPEGPLLPPGTILLEDITSDAGSSTSEGSEANMAMLYAERCDETQGLGGLEEGMIGVLTGLLNNPAVLGPIQEALQRDTNFHRLLTDARGGQAVLLPAPEPRPRLALEGPGAEPLTLMSLLEGLAAGIGEVAARLEDAFAQVTQLLRSLGESLRAALDPDGPRPAVHGAPGSAAADPRVGKAVTRLALAVAVFVIFRRAAPGLLMRV</sequence>
<name>A0A1D2AFR6_AUXPR</name>
<dbReference type="EMBL" id="GDKF01000583">
    <property type="protein sequence ID" value="JAT78039.1"/>
    <property type="molecule type" value="Transcribed_RNA"/>
</dbReference>
<reference evidence="1" key="1">
    <citation type="submission" date="2015-08" db="EMBL/GenBank/DDBJ databases">
        <authorList>
            <person name="Babu N.S."/>
            <person name="Beckwith C.J."/>
            <person name="Beseler K.G."/>
            <person name="Brison A."/>
            <person name="Carone J.V."/>
            <person name="Caskin T.P."/>
            <person name="Diamond M."/>
            <person name="Durham M.E."/>
            <person name="Foxe J.M."/>
            <person name="Go M."/>
            <person name="Henderson B.A."/>
            <person name="Jones I.B."/>
            <person name="McGettigan J.A."/>
            <person name="Micheletti S.J."/>
            <person name="Nasrallah M.E."/>
            <person name="Ortiz D."/>
            <person name="Piller C.R."/>
            <person name="Privatt S.R."/>
            <person name="Schneider S.L."/>
            <person name="Sharp S."/>
            <person name="Smith T.C."/>
            <person name="Stanton J.D."/>
            <person name="Ullery H.E."/>
            <person name="Wilson R.J."/>
            <person name="Serrano M.G."/>
            <person name="Buck G."/>
            <person name="Lee V."/>
            <person name="Wang Y."/>
            <person name="Carvalho R."/>
            <person name="Voegtly L."/>
            <person name="Shi R."/>
            <person name="Duckworth R."/>
            <person name="Johnson A."/>
            <person name="Loviza R."/>
            <person name="Walstead R."/>
            <person name="Shah Z."/>
            <person name="Kiflezghi M."/>
            <person name="Wade K."/>
            <person name="Ball S.L."/>
            <person name="Bradley K.W."/>
            <person name="Asai D.J."/>
            <person name="Bowman C.A."/>
            <person name="Russell D.A."/>
            <person name="Pope W.H."/>
            <person name="Jacobs-Sera D."/>
            <person name="Hendrix R.W."/>
            <person name="Hatfull G.F."/>
        </authorList>
    </citation>
    <scope>NUCLEOTIDE SEQUENCE</scope>
</reference>
<organism evidence="1">
    <name type="scientific">Auxenochlorella protothecoides</name>
    <name type="common">Green microalga</name>
    <name type="synonym">Chlorella protothecoides</name>
    <dbReference type="NCBI Taxonomy" id="3075"/>
    <lineage>
        <taxon>Eukaryota</taxon>
        <taxon>Viridiplantae</taxon>
        <taxon>Chlorophyta</taxon>
        <taxon>core chlorophytes</taxon>
        <taxon>Trebouxiophyceae</taxon>
        <taxon>Chlorellales</taxon>
        <taxon>Chlorellaceae</taxon>
        <taxon>Auxenochlorella</taxon>
    </lineage>
</organism>
<gene>
    <name evidence="1" type="ORF">g.30612</name>
</gene>
<evidence type="ECO:0000313" key="1">
    <source>
        <dbReference type="EMBL" id="JAT78039.1"/>
    </source>
</evidence>
<protein>
    <submittedName>
        <fullName evidence="1">Uncharacterized protein</fullName>
    </submittedName>
</protein>
<proteinExistence type="predicted"/>
<accession>A0A1D2AFR6</accession>